<dbReference type="InterPro" id="IPR036514">
    <property type="entry name" value="SGNH_hydro_sf"/>
</dbReference>
<proteinExistence type="predicted"/>
<keyword evidence="4" id="KW-1185">Reference proteome</keyword>
<sequence>MSQRRKKILGITLITLLVIGGILFFIYRPLPVYDTTTTTPEEEDIDTVIDQVEQKDEEVTSTANDVTQNLRDALEQTLSVFTRTDYRMTALGDSLTQGVGDETNHAGYVGILENRFERENVRVQIDNFGKRGHRTDQLLTRINEEADMQRSIERADSILITIGANDIMRIVRENVFNLNLSVFDSEHASFEARLTDLFDTITALNPEAEVYLLGFFNPFAGYFDEVEALDDILTTWSETSRQVIETYPNGHYIPIDDLFQLNRIELLADDNFHPNATGYHLIGARVYHYLAPEIEALSAEEPTENEAE</sequence>
<accession>A0A2V3WFP4</accession>
<evidence type="ECO:0000259" key="2">
    <source>
        <dbReference type="Pfam" id="PF13472"/>
    </source>
</evidence>
<dbReference type="SUPFAM" id="SSF52266">
    <property type="entry name" value="SGNH hydrolase"/>
    <property type="match status" value="1"/>
</dbReference>
<reference evidence="3 4" key="1">
    <citation type="submission" date="2018-05" db="EMBL/GenBank/DDBJ databases">
        <title>Genomic Encyclopedia of Type Strains, Phase IV (KMG-IV): sequencing the most valuable type-strain genomes for metagenomic binning, comparative biology and taxonomic classification.</title>
        <authorList>
            <person name="Goeker M."/>
        </authorList>
    </citation>
    <scope>NUCLEOTIDE SEQUENCE [LARGE SCALE GENOMIC DNA]</scope>
    <source>
        <strain evidence="3 4">DSM 22440</strain>
    </source>
</reference>
<dbReference type="InterPro" id="IPR051532">
    <property type="entry name" value="Ester_Hydrolysis_Enzymes"/>
</dbReference>
<evidence type="ECO:0000313" key="4">
    <source>
        <dbReference type="Proteomes" id="UP000247922"/>
    </source>
</evidence>
<feature type="domain" description="SGNH hydrolase-type esterase" evidence="2">
    <location>
        <begin position="90"/>
        <end position="280"/>
    </location>
</feature>
<keyword evidence="1" id="KW-0812">Transmembrane</keyword>
<dbReference type="Proteomes" id="UP000247922">
    <property type="component" value="Unassembled WGS sequence"/>
</dbReference>
<comment type="caution">
    <text evidence="3">The sequence shown here is derived from an EMBL/GenBank/DDBJ whole genome shotgun (WGS) entry which is preliminary data.</text>
</comment>
<dbReference type="AlphaFoldDB" id="A0A2V3WFP4"/>
<keyword evidence="1" id="KW-0472">Membrane</keyword>
<dbReference type="GO" id="GO:0004622">
    <property type="term" value="F:phosphatidylcholine lysophospholipase activity"/>
    <property type="evidence" value="ECO:0007669"/>
    <property type="project" value="TreeGrafter"/>
</dbReference>
<keyword evidence="1" id="KW-1133">Transmembrane helix</keyword>
<name>A0A2V3WFP4_9BACI</name>
<feature type="transmembrane region" description="Helical" evidence="1">
    <location>
        <begin position="7"/>
        <end position="27"/>
    </location>
</feature>
<dbReference type="OrthoDB" id="252349at2"/>
<evidence type="ECO:0000256" key="1">
    <source>
        <dbReference type="SAM" id="Phobius"/>
    </source>
</evidence>
<dbReference type="RefSeq" id="WP_110250739.1">
    <property type="nucleotide sequence ID" value="NZ_QJJR01000003.1"/>
</dbReference>
<gene>
    <name evidence="3" type="ORF">DES38_103122</name>
</gene>
<dbReference type="PANTHER" id="PTHR30383">
    <property type="entry name" value="THIOESTERASE 1/PROTEASE 1/LYSOPHOSPHOLIPASE L1"/>
    <property type="match status" value="1"/>
</dbReference>
<evidence type="ECO:0000313" key="3">
    <source>
        <dbReference type="EMBL" id="PXW92106.1"/>
    </source>
</evidence>
<dbReference type="Gene3D" id="3.40.50.1110">
    <property type="entry name" value="SGNH hydrolase"/>
    <property type="match status" value="1"/>
</dbReference>
<organism evidence="3 4">
    <name type="scientific">Streptohalobacillus salinus</name>
    <dbReference type="NCBI Taxonomy" id="621096"/>
    <lineage>
        <taxon>Bacteria</taxon>
        <taxon>Bacillati</taxon>
        <taxon>Bacillota</taxon>
        <taxon>Bacilli</taxon>
        <taxon>Bacillales</taxon>
        <taxon>Bacillaceae</taxon>
        <taxon>Streptohalobacillus</taxon>
    </lineage>
</organism>
<protein>
    <submittedName>
        <fullName evidence="3">Lysophospholipase L1-like esterase</fullName>
    </submittedName>
</protein>
<dbReference type="Pfam" id="PF13472">
    <property type="entry name" value="Lipase_GDSL_2"/>
    <property type="match status" value="1"/>
</dbReference>
<dbReference type="PANTHER" id="PTHR30383:SF27">
    <property type="entry name" value="SPORE GERMINATION LIPASE LIPC"/>
    <property type="match status" value="1"/>
</dbReference>
<dbReference type="EMBL" id="QJJR01000003">
    <property type="protein sequence ID" value="PXW92106.1"/>
    <property type="molecule type" value="Genomic_DNA"/>
</dbReference>
<dbReference type="InterPro" id="IPR013830">
    <property type="entry name" value="SGNH_hydro"/>
</dbReference>